<gene>
    <name evidence="1" type="ORF">DME_LOCUS2663</name>
</gene>
<evidence type="ECO:0000313" key="3">
    <source>
        <dbReference type="Proteomes" id="UP000274756"/>
    </source>
</evidence>
<reference evidence="1 3" key="2">
    <citation type="submission" date="2018-11" db="EMBL/GenBank/DDBJ databases">
        <authorList>
            <consortium name="Pathogen Informatics"/>
        </authorList>
    </citation>
    <scope>NUCLEOTIDE SEQUENCE [LARGE SCALE GENOMIC DNA]</scope>
</reference>
<protein>
    <submittedName>
        <fullName evidence="1 4">Uncharacterized protein</fullName>
    </submittedName>
</protein>
<proteinExistence type="predicted"/>
<dbReference type="AlphaFoldDB" id="A0A0N4ULT3"/>
<reference evidence="4" key="1">
    <citation type="submission" date="2017-02" db="UniProtKB">
        <authorList>
            <consortium name="WormBaseParasite"/>
        </authorList>
    </citation>
    <scope>IDENTIFICATION</scope>
</reference>
<dbReference type="OrthoDB" id="5824586at2759"/>
<dbReference type="Proteomes" id="UP000274756">
    <property type="component" value="Unassembled WGS sequence"/>
</dbReference>
<sequence length="371" mass="42265">MAESKDKKFSENSFFVRSASEVVDGFIPKFMPVRSSFHQIPMTSQRVLTRSSEVSVTPDLESENRNSPTQFDETLIEYCRSPEPNKATQNWINFVPDTPENDSKRIKLKFDNCASLENIKKHPIFYNSQLSPEINFSEESDSVDYLSSPCSTINIPAPKDCLTKKNPDGLSSELAISSSPFPQSLIIEFDEDSLSKKPFSCPPDHNEIDQSSLSDIFTFSSPPEQPHIQKFSDAFDYCGQHHRQTRAKKLTKLAEMLKQCIRSSSSDLAMWKCDNNKDNRPEIEVEVFSSFYQWGIHCSSCRLLSSAKNVLVMDSQHFRLNNSTNHRSETAEENSSSCLTNKISIYQPICMLEKADDELLLIAPRYYVTKK</sequence>
<dbReference type="WBParaSite" id="DME_0000877201-mRNA-1">
    <property type="protein sequence ID" value="DME_0000877201-mRNA-1"/>
    <property type="gene ID" value="DME_0000877201"/>
</dbReference>
<dbReference type="EMBL" id="UYYG01000073">
    <property type="protein sequence ID" value="VDN52690.1"/>
    <property type="molecule type" value="Genomic_DNA"/>
</dbReference>
<evidence type="ECO:0000313" key="1">
    <source>
        <dbReference type="EMBL" id="VDN52690.1"/>
    </source>
</evidence>
<keyword evidence="3" id="KW-1185">Reference proteome</keyword>
<dbReference type="Proteomes" id="UP000038040">
    <property type="component" value="Unplaced"/>
</dbReference>
<name>A0A0N4ULT3_DRAME</name>
<evidence type="ECO:0000313" key="2">
    <source>
        <dbReference type="Proteomes" id="UP000038040"/>
    </source>
</evidence>
<accession>A0A0N4ULT3</accession>
<organism evidence="2 4">
    <name type="scientific">Dracunculus medinensis</name>
    <name type="common">Guinea worm</name>
    <dbReference type="NCBI Taxonomy" id="318479"/>
    <lineage>
        <taxon>Eukaryota</taxon>
        <taxon>Metazoa</taxon>
        <taxon>Ecdysozoa</taxon>
        <taxon>Nematoda</taxon>
        <taxon>Chromadorea</taxon>
        <taxon>Rhabditida</taxon>
        <taxon>Spirurina</taxon>
        <taxon>Dracunculoidea</taxon>
        <taxon>Dracunculidae</taxon>
        <taxon>Dracunculus</taxon>
    </lineage>
</organism>
<evidence type="ECO:0000313" key="4">
    <source>
        <dbReference type="WBParaSite" id="DME_0000877201-mRNA-1"/>
    </source>
</evidence>